<protein>
    <recommendedName>
        <fullName evidence="4">Putative glucose-6-phosphate 1-epimerase</fullName>
        <ecNumber evidence="4">5.1.3.15</ecNumber>
    </recommendedName>
</protein>
<feature type="active site" evidence="5">
    <location>
        <position position="150"/>
    </location>
</feature>
<evidence type="ECO:0000256" key="2">
    <source>
        <dbReference type="ARBA" id="ARBA00005866"/>
    </source>
</evidence>
<reference evidence="7 8" key="1">
    <citation type="submission" date="2019-01" db="EMBL/GenBank/DDBJ databases">
        <title>Pseudoxanthomonas composti sp. nov., isolated from compost.</title>
        <authorList>
            <person name="Yang G."/>
        </authorList>
    </citation>
    <scope>NUCLEOTIDE SEQUENCE [LARGE SCALE GENOMIC DNA]</scope>
    <source>
        <strain evidence="7 8">GSS15</strain>
    </source>
</reference>
<keyword evidence="8" id="KW-1185">Reference proteome</keyword>
<feature type="binding site" evidence="6">
    <location>
        <position position="86"/>
    </location>
    <ligand>
        <name>substrate</name>
    </ligand>
</feature>
<dbReference type="PANTHER" id="PTHR11122">
    <property type="entry name" value="APOSPORY-ASSOCIATED PROTEIN C-RELATED"/>
    <property type="match status" value="1"/>
</dbReference>
<dbReference type="SUPFAM" id="SSF74650">
    <property type="entry name" value="Galactose mutarotase-like"/>
    <property type="match status" value="1"/>
</dbReference>
<feature type="binding site" evidence="6">
    <location>
        <position position="60"/>
    </location>
    <ligand>
        <name>substrate</name>
    </ligand>
</feature>
<dbReference type="EC" id="5.1.3.15" evidence="4"/>
<keyword evidence="3 4" id="KW-0413">Isomerase</keyword>
<dbReference type="InterPro" id="IPR008183">
    <property type="entry name" value="Aldose_1/G6P_1-epimerase"/>
</dbReference>
<evidence type="ECO:0000256" key="4">
    <source>
        <dbReference type="PIRNR" id="PIRNR016020"/>
    </source>
</evidence>
<feature type="binding site" evidence="6">
    <location>
        <position position="81"/>
    </location>
    <ligand>
        <name>substrate</name>
    </ligand>
</feature>
<dbReference type="PIRSF" id="PIRSF016020">
    <property type="entry name" value="PHexose_mutarotase"/>
    <property type="match status" value="1"/>
</dbReference>
<evidence type="ECO:0000313" key="7">
    <source>
        <dbReference type="EMBL" id="RXR05954.1"/>
    </source>
</evidence>
<proteinExistence type="inferred from homology"/>
<evidence type="ECO:0000256" key="3">
    <source>
        <dbReference type="ARBA" id="ARBA00023235"/>
    </source>
</evidence>
<gene>
    <name evidence="7" type="ORF">EPA99_08885</name>
</gene>
<dbReference type="InterPro" id="IPR011013">
    <property type="entry name" value="Gal_mutarotase_sf_dom"/>
</dbReference>
<dbReference type="AlphaFoldDB" id="A0A4V1N142"/>
<dbReference type="PANTHER" id="PTHR11122:SF13">
    <property type="entry name" value="GLUCOSE-6-PHOSPHATE 1-EPIMERASE"/>
    <property type="match status" value="1"/>
</dbReference>
<evidence type="ECO:0000256" key="5">
    <source>
        <dbReference type="PIRSR" id="PIRSR016020-1"/>
    </source>
</evidence>
<name>A0A4V1N142_9GAMM</name>
<dbReference type="Gene3D" id="2.70.98.10">
    <property type="match status" value="1"/>
</dbReference>
<comment type="caution">
    <text evidence="7">The sequence shown here is derived from an EMBL/GenBank/DDBJ whole genome shotgun (WGS) entry which is preliminary data.</text>
</comment>
<comment type="catalytic activity">
    <reaction evidence="1">
        <text>alpha-D-glucose 6-phosphate = beta-D-glucose 6-phosphate</text>
        <dbReference type="Rhea" id="RHEA:16249"/>
        <dbReference type="ChEBI" id="CHEBI:58225"/>
        <dbReference type="ChEBI" id="CHEBI:58247"/>
        <dbReference type="EC" id="5.1.3.15"/>
    </reaction>
</comment>
<dbReference type="Proteomes" id="UP000289784">
    <property type="component" value="Unassembled WGS sequence"/>
</dbReference>
<dbReference type="GO" id="GO:0005975">
    <property type="term" value="P:carbohydrate metabolic process"/>
    <property type="evidence" value="ECO:0007669"/>
    <property type="project" value="InterPro"/>
</dbReference>
<dbReference type="GO" id="GO:0030246">
    <property type="term" value="F:carbohydrate binding"/>
    <property type="evidence" value="ECO:0007669"/>
    <property type="project" value="UniProtKB-UniRule"/>
</dbReference>
<dbReference type="OrthoDB" id="9772911at2"/>
<dbReference type="RefSeq" id="WP_129470866.1">
    <property type="nucleotide sequence ID" value="NZ_SAWZ01000004.1"/>
</dbReference>
<dbReference type="GO" id="GO:0047938">
    <property type="term" value="F:glucose-6-phosphate 1-epimerase activity"/>
    <property type="evidence" value="ECO:0007669"/>
    <property type="project" value="UniProtKB-UniRule"/>
</dbReference>
<evidence type="ECO:0000256" key="1">
    <source>
        <dbReference type="ARBA" id="ARBA00001096"/>
    </source>
</evidence>
<sequence length="286" mass="31229">MSLNLTEDLLHGVPVLRLETAHCSAAFSLHGGQLLSWVPAGTSEVLWLSPITTRPPGAIRGGVPVCWPYFARQGQPDDAVQHGFARNTPWELEAAVLDAEGVAELQLSLPISEAVPMRLRQRWRLGSELSQELTSTHAGAETLRFTAALHTYFRVGDATRVRLDGLDGVQYDNKYDGRSYRQQGAWSLSDPRDPGRSDRIYHPAGGDYRLHDPALGRQLAITTGGSASVVVWNPGEEGARAMKDVADADWTSFVCIEAANAMPDVVTLQPGQSHTLSQRVRVLLET</sequence>
<dbReference type="EMBL" id="SAWZ01000004">
    <property type="protein sequence ID" value="RXR05954.1"/>
    <property type="molecule type" value="Genomic_DNA"/>
</dbReference>
<dbReference type="InterPro" id="IPR014718">
    <property type="entry name" value="GH-type_carb-bd"/>
</dbReference>
<evidence type="ECO:0000313" key="8">
    <source>
        <dbReference type="Proteomes" id="UP000289784"/>
    </source>
</evidence>
<organism evidence="7 8">
    <name type="scientific">Pseudoxanthomonas composti</name>
    <dbReference type="NCBI Taxonomy" id="2137479"/>
    <lineage>
        <taxon>Bacteria</taxon>
        <taxon>Pseudomonadati</taxon>
        <taxon>Pseudomonadota</taxon>
        <taxon>Gammaproteobacteria</taxon>
        <taxon>Lysobacterales</taxon>
        <taxon>Lysobacteraceae</taxon>
        <taxon>Pseudoxanthomonas</taxon>
    </lineage>
</organism>
<dbReference type="Pfam" id="PF01263">
    <property type="entry name" value="Aldose_epim"/>
    <property type="match status" value="1"/>
</dbReference>
<comment type="similarity">
    <text evidence="2 4">Belongs to the glucose-6-phosphate 1-epimerase family.</text>
</comment>
<evidence type="ECO:0000256" key="6">
    <source>
        <dbReference type="PIRSR" id="PIRSR016020-2"/>
    </source>
</evidence>
<dbReference type="CDD" id="cd09020">
    <property type="entry name" value="D-hex-6-P-epi_like"/>
    <property type="match status" value="1"/>
</dbReference>
<dbReference type="InterPro" id="IPR025532">
    <property type="entry name" value="G6P_1-epimerase"/>
</dbReference>
<accession>A0A4V1N142</accession>
<feature type="active site" evidence="5">
    <location>
        <position position="257"/>
    </location>
</feature>